<dbReference type="GO" id="GO:0006281">
    <property type="term" value="P:DNA repair"/>
    <property type="evidence" value="ECO:0007669"/>
    <property type="project" value="UniProtKB-KW"/>
</dbReference>
<dbReference type="Pfam" id="PF17942">
    <property type="entry name" value="Morc6_S5"/>
    <property type="match status" value="1"/>
</dbReference>
<evidence type="ECO:0000256" key="12">
    <source>
        <dbReference type="SAM" id="MobiDB-lite"/>
    </source>
</evidence>
<dbReference type="KEGG" id="adu:107494710"/>
<dbReference type="InterPro" id="IPR036890">
    <property type="entry name" value="HATPase_C_sf"/>
</dbReference>
<comment type="similarity">
    <text evidence="2">Belongs to the MORC ATPase protein family.</text>
</comment>
<dbReference type="GO" id="GO:0006325">
    <property type="term" value="P:chromatin organization"/>
    <property type="evidence" value="ECO:0007669"/>
    <property type="project" value="UniProtKB-KW"/>
</dbReference>
<dbReference type="GO" id="GO:0005634">
    <property type="term" value="C:nucleus"/>
    <property type="evidence" value="ECO:0007669"/>
    <property type="project" value="UniProtKB-SubCell"/>
</dbReference>
<keyword evidence="10" id="KW-0539">Nucleus</keyword>
<keyword evidence="7 11" id="KW-0175">Coiled coil</keyword>
<evidence type="ECO:0000256" key="7">
    <source>
        <dbReference type="ARBA" id="ARBA00023054"/>
    </source>
</evidence>
<feature type="compositionally biased region" description="Polar residues" evidence="12">
    <location>
        <begin position="53"/>
        <end position="73"/>
    </location>
</feature>
<dbReference type="SUPFAM" id="SSF55874">
    <property type="entry name" value="ATPase domain of HSP90 chaperone/DNA topoisomerase II/histidine kinase"/>
    <property type="match status" value="1"/>
</dbReference>
<evidence type="ECO:0000256" key="4">
    <source>
        <dbReference type="ARBA" id="ARBA00022759"/>
    </source>
</evidence>
<keyword evidence="4" id="KW-0255">Endonuclease</keyword>
<dbReference type="GO" id="GO:0016887">
    <property type="term" value="F:ATP hydrolysis activity"/>
    <property type="evidence" value="ECO:0007669"/>
    <property type="project" value="InterPro"/>
</dbReference>
<sequence>MDTAEIVDLSSDDEGGEAGSRALHFDSDIASGAKQQNVTNRGHTPKHYRSRSRSNIQNSEENMSPSRPNSCHSCSGDLKQGLLPVGDDAGHSDSSPICAALPCRHFWKAGNYDNGLVPKVRVPNAGNYLNVHPLFLHSNATSHKWAFGAIAELLDNAVDEIQNGATYVIVDRISNPKDKSPALLIQDDGGGMDPEAMRRCMSFGFSDKSKFAIGQCMDYGNIFVVILLFSSLFIFQFGHTDGNGFKTGTMRLGADVIVFSRHLNNGILTQSIGLLSYTYMMQTQLDRIVVPMVHYQINTSSGSFGILNDQEHFISNLSIMLRWSPFTSEIELLKQLDEIGCHGTKIIIYNLWFNDDSNLELDFDFDTEDICIAGDIKKEVDALSSWETLNEQHTANRLRYSLRVYLSILYLRLPESFTIILRGQVVDLHNIADDLQYPEFILYKPHSSDESAVVTTIGFVKEAPEVNVHGFNIYHKNRLILPYWQVVSYLRSRGRGVVGVLKADFIQPTHNKQDFERTSLFAKLEHRLKEMTWEYWDCHCQLLGYQKNRPKSQVPIDTLPPKPPGFEIPVALNKSTYPHSTFEQVSPTKRKERHGSMDLHKMKKQTREQDFSTSVGCNDENIQTTACSEDQEEDQGTIHLIQVNTELHARCLEFEKTNEELCHKVTELRSKIQDAKLEYNSLLSQVHYQDLMLTCIVDGTPPAA</sequence>
<dbReference type="GO" id="GO:0031349">
    <property type="term" value="P:positive regulation of defense response"/>
    <property type="evidence" value="ECO:0007669"/>
    <property type="project" value="UniProtKB-ARBA"/>
</dbReference>
<dbReference type="InterPro" id="IPR041006">
    <property type="entry name" value="Morc_S5"/>
</dbReference>
<evidence type="ECO:0000313" key="16">
    <source>
        <dbReference type="RefSeq" id="XP_052109660.1"/>
    </source>
</evidence>
<reference evidence="15 16" key="2">
    <citation type="submission" date="2025-04" db="UniProtKB">
        <authorList>
            <consortium name="RefSeq"/>
        </authorList>
    </citation>
    <scope>IDENTIFICATION</scope>
    <source>
        <tissue evidence="15 16">Whole plant</tissue>
    </source>
</reference>
<evidence type="ECO:0000259" key="13">
    <source>
        <dbReference type="Pfam" id="PF17942"/>
    </source>
</evidence>
<gene>
    <name evidence="15 16" type="primary">LOC107494710</name>
</gene>
<evidence type="ECO:0000256" key="3">
    <source>
        <dbReference type="ARBA" id="ARBA00022722"/>
    </source>
</evidence>
<evidence type="ECO:0000256" key="5">
    <source>
        <dbReference type="ARBA" id="ARBA00022763"/>
    </source>
</evidence>
<name>A0A6P4DUJ9_ARADU</name>
<accession>A0A6P4DUJ9</accession>
<dbReference type="OrthoDB" id="757982at2759"/>
<dbReference type="Gene3D" id="3.30.565.10">
    <property type="entry name" value="Histidine kinase-like ATPase, C-terminal domain"/>
    <property type="match status" value="1"/>
</dbReference>
<dbReference type="PANTHER" id="PTHR23336:SF44">
    <property type="entry name" value="PROTEIN MICRORCHIDIA 6"/>
    <property type="match status" value="1"/>
</dbReference>
<dbReference type="RefSeq" id="XP_052109660.1">
    <property type="nucleotide sequence ID" value="XM_052253700.1"/>
</dbReference>
<dbReference type="GO" id="GO:0004519">
    <property type="term" value="F:endonuclease activity"/>
    <property type="evidence" value="ECO:0007669"/>
    <property type="project" value="UniProtKB-KW"/>
</dbReference>
<evidence type="ECO:0000313" key="15">
    <source>
        <dbReference type="RefSeq" id="XP_015971235.1"/>
    </source>
</evidence>
<keyword evidence="3" id="KW-0540">Nuclease</keyword>
<protein>
    <submittedName>
        <fullName evidence="15 16">Protein MICRORCHIDIA 6 isoform X1</fullName>
    </submittedName>
</protein>
<dbReference type="RefSeq" id="XP_015971235.1">
    <property type="nucleotide sequence ID" value="XM_016115749.3"/>
</dbReference>
<dbReference type="Proteomes" id="UP000515211">
    <property type="component" value="Chromosome 1"/>
</dbReference>
<dbReference type="AlphaFoldDB" id="A0A6P4DUJ9"/>
<evidence type="ECO:0000256" key="2">
    <source>
        <dbReference type="ARBA" id="ARBA00007845"/>
    </source>
</evidence>
<keyword evidence="9" id="KW-0234">DNA repair</keyword>
<evidence type="ECO:0000256" key="6">
    <source>
        <dbReference type="ARBA" id="ARBA00022853"/>
    </source>
</evidence>
<feature type="compositionally biased region" description="Polar residues" evidence="12">
    <location>
        <begin position="33"/>
        <end position="42"/>
    </location>
</feature>
<organism evidence="14 15">
    <name type="scientific">Arachis duranensis</name>
    <name type="common">Wild peanut</name>
    <dbReference type="NCBI Taxonomy" id="130453"/>
    <lineage>
        <taxon>Eukaryota</taxon>
        <taxon>Viridiplantae</taxon>
        <taxon>Streptophyta</taxon>
        <taxon>Embryophyta</taxon>
        <taxon>Tracheophyta</taxon>
        <taxon>Spermatophyta</taxon>
        <taxon>Magnoliopsida</taxon>
        <taxon>eudicotyledons</taxon>
        <taxon>Gunneridae</taxon>
        <taxon>Pentapetalae</taxon>
        <taxon>rosids</taxon>
        <taxon>fabids</taxon>
        <taxon>Fabales</taxon>
        <taxon>Fabaceae</taxon>
        <taxon>Papilionoideae</taxon>
        <taxon>50 kb inversion clade</taxon>
        <taxon>dalbergioids sensu lato</taxon>
        <taxon>Dalbergieae</taxon>
        <taxon>Pterocarpus clade</taxon>
        <taxon>Arachis</taxon>
    </lineage>
</organism>
<evidence type="ECO:0000256" key="11">
    <source>
        <dbReference type="SAM" id="Coils"/>
    </source>
</evidence>
<dbReference type="PANTHER" id="PTHR23336">
    <property type="entry name" value="ZINC FINGER CW-TYPE COILED-COIL DOMAIN PROTEIN 3"/>
    <property type="match status" value="1"/>
</dbReference>
<comment type="subcellular location">
    <subcellularLocation>
        <location evidence="1">Nucleus</location>
    </subcellularLocation>
</comment>
<feature type="coiled-coil region" evidence="11">
    <location>
        <begin position="658"/>
        <end position="685"/>
    </location>
</feature>
<feature type="compositionally biased region" description="Basic residues" evidence="12">
    <location>
        <begin position="43"/>
        <end position="52"/>
    </location>
</feature>
<feature type="domain" description="Morc S5" evidence="13">
    <location>
        <begin position="400"/>
        <end position="536"/>
    </location>
</feature>
<keyword evidence="6" id="KW-0156">Chromatin regulator</keyword>
<dbReference type="GeneID" id="107494710"/>
<feature type="region of interest" description="Disordered" evidence="12">
    <location>
        <begin position="1"/>
        <end position="73"/>
    </location>
</feature>
<evidence type="ECO:0000313" key="14">
    <source>
        <dbReference type="Proteomes" id="UP000515211"/>
    </source>
</evidence>
<keyword evidence="14" id="KW-1185">Reference proteome</keyword>
<keyword evidence="4" id="KW-0378">Hydrolase</keyword>
<evidence type="ECO:0000256" key="10">
    <source>
        <dbReference type="ARBA" id="ARBA00023242"/>
    </source>
</evidence>
<dbReference type="Pfam" id="PF13589">
    <property type="entry name" value="HATPase_c_3"/>
    <property type="match status" value="1"/>
</dbReference>
<reference evidence="14" key="1">
    <citation type="journal article" date="2016" name="Nat. Genet.">
        <title>The genome sequences of Arachis duranensis and Arachis ipaensis, the diploid ancestors of cultivated peanut.</title>
        <authorList>
            <person name="Bertioli D.J."/>
            <person name="Cannon S.B."/>
            <person name="Froenicke L."/>
            <person name="Huang G."/>
            <person name="Farmer A.D."/>
            <person name="Cannon E.K."/>
            <person name="Liu X."/>
            <person name="Gao D."/>
            <person name="Clevenger J."/>
            <person name="Dash S."/>
            <person name="Ren L."/>
            <person name="Moretzsohn M.C."/>
            <person name="Shirasawa K."/>
            <person name="Huang W."/>
            <person name="Vidigal B."/>
            <person name="Abernathy B."/>
            <person name="Chu Y."/>
            <person name="Niederhuth C.E."/>
            <person name="Umale P."/>
            <person name="Araujo A.C."/>
            <person name="Kozik A."/>
            <person name="Kim K.D."/>
            <person name="Burow M.D."/>
            <person name="Varshney R.K."/>
            <person name="Wang X."/>
            <person name="Zhang X."/>
            <person name="Barkley N."/>
            <person name="Guimaraes P.M."/>
            <person name="Isobe S."/>
            <person name="Guo B."/>
            <person name="Liao B."/>
            <person name="Stalker H.T."/>
            <person name="Schmitz R.J."/>
            <person name="Scheffler B.E."/>
            <person name="Leal-Bertioli S.C."/>
            <person name="Xun X."/>
            <person name="Jackson S.A."/>
            <person name="Michelmore R."/>
            <person name="Ozias-Akins P."/>
        </authorList>
    </citation>
    <scope>NUCLEOTIDE SEQUENCE [LARGE SCALE GENOMIC DNA]</scope>
    <source>
        <strain evidence="14">cv. V14167</strain>
    </source>
</reference>
<dbReference type="InterPro" id="IPR045261">
    <property type="entry name" value="MORC_ATPase"/>
</dbReference>
<keyword evidence="5" id="KW-0227">DNA damage</keyword>
<keyword evidence="8" id="KW-0943">RNA-mediated gene silencing</keyword>
<evidence type="ECO:0000256" key="8">
    <source>
        <dbReference type="ARBA" id="ARBA00023158"/>
    </source>
</evidence>
<evidence type="ECO:0000256" key="9">
    <source>
        <dbReference type="ARBA" id="ARBA00023204"/>
    </source>
</evidence>
<proteinExistence type="inferred from homology"/>
<dbReference type="GO" id="GO:0031047">
    <property type="term" value="P:regulatory ncRNA-mediated gene silencing"/>
    <property type="evidence" value="ECO:0007669"/>
    <property type="project" value="UniProtKB-KW"/>
</dbReference>
<evidence type="ECO:0000256" key="1">
    <source>
        <dbReference type="ARBA" id="ARBA00004123"/>
    </source>
</evidence>